<gene>
    <name evidence="2" type="ORF">S12H4_16941</name>
</gene>
<dbReference type="AlphaFoldDB" id="X1SSD1"/>
<evidence type="ECO:0000313" key="2">
    <source>
        <dbReference type="EMBL" id="GAI82026.1"/>
    </source>
</evidence>
<evidence type="ECO:0000256" key="1">
    <source>
        <dbReference type="SAM" id="Phobius"/>
    </source>
</evidence>
<proteinExistence type="predicted"/>
<keyword evidence="1" id="KW-1133">Transmembrane helix</keyword>
<name>X1SSD1_9ZZZZ</name>
<feature type="transmembrane region" description="Helical" evidence="1">
    <location>
        <begin position="12"/>
        <end position="33"/>
    </location>
</feature>
<keyword evidence="1" id="KW-0472">Membrane</keyword>
<accession>X1SSD1</accession>
<dbReference type="EMBL" id="BARW01008229">
    <property type="protein sequence ID" value="GAI82026.1"/>
    <property type="molecule type" value="Genomic_DNA"/>
</dbReference>
<sequence>MTRIHLIKVIEVVGAIVTAQMATLIGSVVTTQITG</sequence>
<keyword evidence="1" id="KW-0812">Transmembrane</keyword>
<comment type="caution">
    <text evidence="2">The sequence shown here is derived from an EMBL/GenBank/DDBJ whole genome shotgun (WGS) entry which is preliminary data.</text>
</comment>
<feature type="non-terminal residue" evidence="2">
    <location>
        <position position="35"/>
    </location>
</feature>
<reference evidence="2" key="1">
    <citation type="journal article" date="2014" name="Front. Microbiol.">
        <title>High frequency of phylogenetically diverse reductive dehalogenase-homologous genes in deep subseafloor sedimentary metagenomes.</title>
        <authorList>
            <person name="Kawai M."/>
            <person name="Futagami T."/>
            <person name="Toyoda A."/>
            <person name="Takaki Y."/>
            <person name="Nishi S."/>
            <person name="Hori S."/>
            <person name="Arai W."/>
            <person name="Tsubouchi T."/>
            <person name="Morono Y."/>
            <person name="Uchiyama I."/>
            <person name="Ito T."/>
            <person name="Fujiyama A."/>
            <person name="Inagaki F."/>
            <person name="Takami H."/>
        </authorList>
    </citation>
    <scope>NUCLEOTIDE SEQUENCE</scope>
    <source>
        <strain evidence="2">Expedition CK06-06</strain>
    </source>
</reference>
<organism evidence="2">
    <name type="scientific">marine sediment metagenome</name>
    <dbReference type="NCBI Taxonomy" id="412755"/>
    <lineage>
        <taxon>unclassified sequences</taxon>
        <taxon>metagenomes</taxon>
        <taxon>ecological metagenomes</taxon>
    </lineage>
</organism>
<protein>
    <submittedName>
        <fullName evidence="2">Uncharacterized protein</fullName>
    </submittedName>
</protein>